<dbReference type="PROSITE" id="PS51186">
    <property type="entry name" value="GNAT"/>
    <property type="match status" value="1"/>
</dbReference>
<protein>
    <submittedName>
        <fullName evidence="1">N-acetyltransferase</fullName>
    </submittedName>
</protein>
<dbReference type="Proteomes" id="UP000478463">
    <property type="component" value="Chromosome"/>
</dbReference>
<accession>A0A6L7IU36</accession>
<dbReference type="InterPro" id="IPR000182">
    <property type="entry name" value="GNAT_dom"/>
</dbReference>
<evidence type="ECO:0000313" key="1">
    <source>
        <dbReference type="EMBL" id="QOS67509.1"/>
    </source>
</evidence>
<dbReference type="RefSeq" id="WP_160942571.1">
    <property type="nucleotide sequence ID" value="NZ_CP063310.1"/>
</dbReference>
<organism evidence="1 2">
    <name type="scientific">Eggerthella guodeyinii</name>
    <dbReference type="NCBI Taxonomy" id="2690837"/>
    <lineage>
        <taxon>Bacteria</taxon>
        <taxon>Bacillati</taxon>
        <taxon>Actinomycetota</taxon>
        <taxon>Coriobacteriia</taxon>
        <taxon>Eggerthellales</taxon>
        <taxon>Eggerthellaceae</taxon>
        <taxon>Eggerthella</taxon>
    </lineage>
</organism>
<dbReference type="SUPFAM" id="SSF55729">
    <property type="entry name" value="Acyl-CoA N-acyltransferases (Nat)"/>
    <property type="match status" value="1"/>
</dbReference>
<dbReference type="GO" id="GO:0016747">
    <property type="term" value="F:acyltransferase activity, transferring groups other than amino-acyl groups"/>
    <property type="evidence" value="ECO:0007669"/>
    <property type="project" value="InterPro"/>
</dbReference>
<dbReference type="Pfam" id="PF13420">
    <property type="entry name" value="Acetyltransf_4"/>
    <property type="match status" value="1"/>
</dbReference>
<name>A0A6L7IU36_9ACTN</name>
<keyword evidence="1" id="KW-0808">Transferase</keyword>
<dbReference type="EMBL" id="CP063310">
    <property type="protein sequence ID" value="QOS67509.1"/>
    <property type="molecule type" value="Genomic_DNA"/>
</dbReference>
<gene>
    <name evidence="1" type="ORF">GS424_013425</name>
</gene>
<dbReference type="PANTHER" id="PTHR43072">
    <property type="entry name" value="N-ACETYLTRANSFERASE"/>
    <property type="match status" value="1"/>
</dbReference>
<dbReference type="Gene3D" id="3.40.630.30">
    <property type="match status" value="1"/>
</dbReference>
<reference evidence="1 2" key="1">
    <citation type="submission" date="2020-10" db="EMBL/GenBank/DDBJ databases">
        <title>Eggerthella sp. nov., isolated from human feces.</title>
        <authorList>
            <person name="Yajun G."/>
        </authorList>
    </citation>
    <scope>NUCLEOTIDE SEQUENCE [LARGE SCALE GENOMIC DNA]</scope>
    <source>
        <strain evidence="1 2">HF-1101</strain>
    </source>
</reference>
<sequence>MALPSRATCAACAAVRLATRDDAEGMRAVYAPYVETPATFDVAVPSPDEFAARMADVMPAYPCLVLERAGRIVGFAYAHAQAGRAAYRWNAELSVYLEQGATGAGWGRALYDALLKLVRKQGILSAYGLVTVPNEASEHLHEAFGFERSWVQPHAGWKGGSWHDVAWYVKALAPFDDRPRDPMPFDECARMHEGFVRQVLADANAAVAAPGRRA</sequence>
<evidence type="ECO:0000313" key="2">
    <source>
        <dbReference type="Proteomes" id="UP000478463"/>
    </source>
</evidence>
<proteinExistence type="predicted"/>
<dbReference type="CDD" id="cd04301">
    <property type="entry name" value="NAT_SF"/>
    <property type="match status" value="1"/>
</dbReference>
<dbReference type="AlphaFoldDB" id="A0A6L7IU36"/>
<dbReference type="KEGG" id="egd:GS424_013425"/>
<dbReference type="InterPro" id="IPR016181">
    <property type="entry name" value="Acyl_CoA_acyltransferase"/>
</dbReference>
<dbReference type="PANTHER" id="PTHR43072:SF8">
    <property type="entry name" value="ACYLTRANSFERASE FABY-RELATED"/>
    <property type="match status" value="1"/>
</dbReference>